<dbReference type="RefSeq" id="WP_049506479.1">
    <property type="nucleotide sequence ID" value="NZ_JVLU01000051.1"/>
</dbReference>
<accession>A0A414CMB5</accession>
<dbReference type="NCBIfam" id="NF005581">
    <property type="entry name" value="PRK07276.1"/>
    <property type="match status" value="1"/>
</dbReference>
<organism evidence="1 2">
    <name type="scientific">Streptococcus parasanguinis</name>
    <dbReference type="NCBI Taxonomy" id="1318"/>
    <lineage>
        <taxon>Bacteria</taxon>
        <taxon>Bacillati</taxon>
        <taxon>Bacillota</taxon>
        <taxon>Bacilli</taxon>
        <taxon>Lactobacillales</taxon>
        <taxon>Streptococcaceae</taxon>
        <taxon>Streptococcus</taxon>
    </lineage>
</organism>
<dbReference type="EC" id="2.7.7.7" evidence="1"/>
<proteinExistence type="predicted"/>
<dbReference type="EMBL" id="QSIO01000001">
    <property type="protein sequence ID" value="RHC96167.1"/>
    <property type="molecule type" value="Genomic_DNA"/>
</dbReference>
<keyword evidence="1" id="KW-0808">Transferase</keyword>
<dbReference type="PANTHER" id="PTHR11669:SF8">
    <property type="entry name" value="DNA POLYMERASE III SUBUNIT DELTA"/>
    <property type="match status" value="1"/>
</dbReference>
<dbReference type="InterPro" id="IPR027417">
    <property type="entry name" value="P-loop_NTPase"/>
</dbReference>
<dbReference type="SUPFAM" id="SSF52540">
    <property type="entry name" value="P-loop containing nucleoside triphosphate hydrolases"/>
    <property type="match status" value="1"/>
</dbReference>
<sequence length="297" mass="34260">MKLEEIQQLQPELVERFTQILEHKQLSHAYLFTGSFASFEMALLLAQSQFCEDLQGVWPCGKCRSCRLIAEEEFSDVKIVRPVNQIIKTDRIRSLVQDFSQSGFEGSRQVFIVQDADKMHTNAANSLLKVMEEPQSEIYLFLLTSDENLILPTIKSRAQQVHFPKKQAYLTELLEKEGLIKSQASLVARFSFSLEEAEQQKKNATFFELAKVCDQFIERCQSNLNRAYLEVTRLVSLADDKEKQSQAFRLMELALEEQLRLSRSQQLLEKLSLARGMWKANVSFQNALEYMVLSLES</sequence>
<dbReference type="GO" id="GO:0006261">
    <property type="term" value="P:DNA-templated DNA replication"/>
    <property type="evidence" value="ECO:0007669"/>
    <property type="project" value="TreeGrafter"/>
</dbReference>
<dbReference type="PANTHER" id="PTHR11669">
    <property type="entry name" value="REPLICATION FACTOR C / DNA POLYMERASE III GAMMA-TAU SUBUNIT"/>
    <property type="match status" value="1"/>
</dbReference>
<dbReference type="InterPro" id="IPR050238">
    <property type="entry name" value="DNA_Rep/Repair_Clamp_Loader"/>
</dbReference>
<evidence type="ECO:0000313" key="2">
    <source>
        <dbReference type="Proteomes" id="UP000285773"/>
    </source>
</evidence>
<keyword evidence="1" id="KW-0548">Nucleotidyltransferase</keyword>
<name>A0A414CMB5_STRPA</name>
<dbReference type="Pfam" id="PF13177">
    <property type="entry name" value="DNA_pol3_delta2"/>
    <property type="match status" value="1"/>
</dbReference>
<comment type="caution">
    <text evidence="1">The sequence shown here is derived from an EMBL/GenBank/DDBJ whole genome shotgun (WGS) entry which is preliminary data.</text>
</comment>
<dbReference type="Proteomes" id="UP000285773">
    <property type="component" value="Unassembled WGS sequence"/>
</dbReference>
<dbReference type="Gene3D" id="3.40.50.300">
    <property type="entry name" value="P-loop containing nucleotide triphosphate hydrolases"/>
    <property type="match status" value="1"/>
</dbReference>
<reference evidence="1 2" key="1">
    <citation type="submission" date="2018-08" db="EMBL/GenBank/DDBJ databases">
        <title>A genome reference for cultivated species of the human gut microbiota.</title>
        <authorList>
            <person name="Zou Y."/>
            <person name="Xue W."/>
            <person name="Luo G."/>
        </authorList>
    </citation>
    <scope>NUCLEOTIDE SEQUENCE [LARGE SCALE GENOMIC DNA]</scope>
    <source>
        <strain evidence="1 2">AM33-3BH</strain>
    </source>
</reference>
<protein>
    <submittedName>
        <fullName evidence="1">DNA polymerase III subunit delta</fullName>
        <ecNumber evidence="1">2.7.7.7</ecNumber>
    </submittedName>
</protein>
<evidence type="ECO:0000313" key="1">
    <source>
        <dbReference type="EMBL" id="RHC96167.1"/>
    </source>
</evidence>
<gene>
    <name evidence="1" type="ORF">DW820_03325</name>
</gene>
<dbReference type="GO" id="GO:0003887">
    <property type="term" value="F:DNA-directed DNA polymerase activity"/>
    <property type="evidence" value="ECO:0007669"/>
    <property type="project" value="UniProtKB-EC"/>
</dbReference>
<dbReference type="AlphaFoldDB" id="A0A414CMB5"/>